<dbReference type="EMBL" id="UOEN01000232">
    <property type="protein sequence ID" value="VAW14687.1"/>
    <property type="molecule type" value="Genomic_DNA"/>
</dbReference>
<reference evidence="1" key="1">
    <citation type="submission" date="2018-06" db="EMBL/GenBank/DDBJ databases">
        <authorList>
            <person name="Zhirakovskaya E."/>
        </authorList>
    </citation>
    <scope>NUCLEOTIDE SEQUENCE</scope>
</reference>
<dbReference type="AlphaFoldDB" id="A0A3B0TMW7"/>
<accession>A0A3B0TMW7</accession>
<feature type="non-terminal residue" evidence="1">
    <location>
        <position position="1"/>
    </location>
</feature>
<organism evidence="1">
    <name type="scientific">hydrothermal vent metagenome</name>
    <dbReference type="NCBI Taxonomy" id="652676"/>
    <lineage>
        <taxon>unclassified sequences</taxon>
        <taxon>metagenomes</taxon>
        <taxon>ecological metagenomes</taxon>
    </lineage>
</organism>
<name>A0A3B0TMW7_9ZZZZ</name>
<gene>
    <name evidence="1" type="ORF">MNBD_BACTEROID05-1227</name>
</gene>
<proteinExistence type="predicted"/>
<protein>
    <submittedName>
        <fullName evidence="1">Uncharacterized protein</fullName>
    </submittedName>
</protein>
<evidence type="ECO:0000313" key="1">
    <source>
        <dbReference type="EMBL" id="VAW14687.1"/>
    </source>
</evidence>
<sequence>FVIDNETDWFNADKTWVLFSTLTMLNPGDILAETFKGNLKKKSQLKQNTFNTILNCLKTSQDISGHMIDIINK</sequence>